<gene>
    <name evidence="2" type="primary">Acey_s0012.g1777</name>
    <name evidence="2" type="ORF">Y032_0012g1777</name>
</gene>
<dbReference type="STRING" id="53326.A0A016VER6"/>
<dbReference type="PANTHER" id="PTHR46238:SF8">
    <property type="entry name" value="ENDONUCLEASE_EXONUCLEASE_PHOSPHATASE DOMAIN-CONTAINING PROTEIN"/>
    <property type="match status" value="1"/>
</dbReference>
<feature type="transmembrane region" description="Helical" evidence="1">
    <location>
        <begin position="152"/>
        <end position="174"/>
    </location>
</feature>
<dbReference type="AlphaFoldDB" id="A0A016VER6"/>
<reference evidence="3" key="1">
    <citation type="journal article" date="2015" name="Nat. Genet.">
        <title>The genome and transcriptome of the zoonotic hookworm Ancylostoma ceylanicum identify infection-specific gene families.</title>
        <authorList>
            <person name="Schwarz E.M."/>
            <person name="Hu Y."/>
            <person name="Antoshechkin I."/>
            <person name="Miller M.M."/>
            <person name="Sternberg P.W."/>
            <person name="Aroian R.V."/>
        </authorList>
    </citation>
    <scope>NUCLEOTIDE SEQUENCE</scope>
    <source>
        <strain evidence="3">HY135</strain>
    </source>
</reference>
<keyword evidence="1" id="KW-1133">Transmembrane helix</keyword>
<keyword evidence="1" id="KW-0812">Transmembrane</keyword>
<keyword evidence="3" id="KW-1185">Reference proteome</keyword>
<name>A0A016VER6_9BILA</name>
<protein>
    <submittedName>
        <fullName evidence="2">Uncharacterized protein</fullName>
    </submittedName>
</protein>
<dbReference type="PANTHER" id="PTHR46238">
    <property type="entry name" value="REVERSE TRANSCRIPTASE DOMAIN-CONTAINING PROTEIN"/>
    <property type="match status" value="1"/>
</dbReference>
<dbReference type="OrthoDB" id="5897161at2759"/>
<keyword evidence="1" id="KW-0472">Membrane</keyword>
<feature type="transmembrane region" description="Helical" evidence="1">
    <location>
        <begin position="210"/>
        <end position="231"/>
    </location>
</feature>
<dbReference type="EMBL" id="JARK01001348">
    <property type="protein sequence ID" value="EYC25233.1"/>
    <property type="molecule type" value="Genomic_DNA"/>
</dbReference>
<evidence type="ECO:0000313" key="3">
    <source>
        <dbReference type="Proteomes" id="UP000024635"/>
    </source>
</evidence>
<organism evidence="2 3">
    <name type="scientific">Ancylostoma ceylanicum</name>
    <dbReference type="NCBI Taxonomy" id="53326"/>
    <lineage>
        <taxon>Eukaryota</taxon>
        <taxon>Metazoa</taxon>
        <taxon>Ecdysozoa</taxon>
        <taxon>Nematoda</taxon>
        <taxon>Chromadorea</taxon>
        <taxon>Rhabditida</taxon>
        <taxon>Rhabditina</taxon>
        <taxon>Rhabditomorpha</taxon>
        <taxon>Strongyloidea</taxon>
        <taxon>Ancylostomatidae</taxon>
        <taxon>Ancylostomatinae</taxon>
        <taxon>Ancylostoma</taxon>
    </lineage>
</organism>
<evidence type="ECO:0000256" key="1">
    <source>
        <dbReference type="SAM" id="Phobius"/>
    </source>
</evidence>
<feature type="transmembrane region" description="Helical" evidence="1">
    <location>
        <begin position="180"/>
        <end position="203"/>
    </location>
</feature>
<feature type="transmembrane region" description="Helical" evidence="1">
    <location>
        <begin position="246"/>
        <end position="267"/>
    </location>
</feature>
<dbReference type="Proteomes" id="UP000024635">
    <property type="component" value="Unassembled WGS sequence"/>
</dbReference>
<sequence length="270" mass="30720">MVTSDGTLSREVLARVNSAWMKWRLVSDVLRDKNIPELFKSKVCRTVVRAVALHGAECWAARHHGTRTTLQRKSDSAFGVAPITDKLREARLRWYGHVLRAENDSVCKIGFNLGVTGKRPTGRPKQRWMNNLHADLKTDLVSTPVYYVFGDALFDMLLLLGVLFGTAFWTFGLIMQQKSILFIIVLGLYLVIKIACCVIGYMAIRRAERLFFFITIGIAAVGLILDVYMFSRAFTAFFDSINLGKIFVFFATMIELLVFIHVIYYSIKLM</sequence>
<comment type="caution">
    <text evidence="2">The sequence shown here is derived from an EMBL/GenBank/DDBJ whole genome shotgun (WGS) entry which is preliminary data.</text>
</comment>
<accession>A0A016VER6</accession>
<evidence type="ECO:0000313" key="2">
    <source>
        <dbReference type="EMBL" id="EYC25233.1"/>
    </source>
</evidence>
<proteinExistence type="predicted"/>